<evidence type="ECO:0000259" key="9">
    <source>
        <dbReference type="Pfam" id="PF05922"/>
    </source>
</evidence>
<dbReference type="OrthoDB" id="19448at2759"/>
<dbReference type="InterPro" id="IPR050131">
    <property type="entry name" value="Peptidase_S8_subtilisin-like"/>
</dbReference>
<feature type="active site" description="Charge relay system" evidence="5">
    <location>
        <position position="185"/>
    </location>
</feature>
<dbReference type="PANTHER" id="PTHR43806">
    <property type="entry name" value="PEPTIDASE S8"/>
    <property type="match status" value="1"/>
</dbReference>
<evidence type="ECO:0000259" key="8">
    <source>
        <dbReference type="Pfam" id="PF00082"/>
    </source>
</evidence>
<keyword evidence="11" id="KW-1185">Reference proteome</keyword>
<accession>A0A9P6HIY8</accession>
<comment type="caution">
    <text evidence="10">The sequence shown here is derived from an EMBL/GenBank/DDBJ whole genome shotgun (WGS) entry which is preliminary data.</text>
</comment>
<dbReference type="InterPro" id="IPR023827">
    <property type="entry name" value="Peptidase_S8_Asp-AS"/>
</dbReference>
<dbReference type="Gene3D" id="3.40.50.200">
    <property type="entry name" value="Peptidase S8/S53 domain"/>
    <property type="match status" value="1"/>
</dbReference>
<dbReference type="CDD" id="cd04077">
    <property type="entry name" value="Peptidases_S8_PCSK9_ProteinaseK_like"/>
    <property type="match status" value="1"/>
</dbReference>
<feature type="domain" description="Peptidase S8/S53" evidence="8">
    <location>
        <begin position="144"/>
        <end position="376"/>
    </location>
</feature>
<dbReference type="Pfam" id="PF05922">
    <property type="entry name" value="Inhibitor_I9"/>
    <property type="match status" value="1"/>
</dbReference>
<dbReference type="GO" id="GO:0004252">
    <property type="term" value="F:serine-type endopeptidase activity"/>
    <property type="evidence" value="ECO:0007669"/>
    <property type="project" value="UniProtKB-UniRule"/>
</dbReference>
<gene>
    <name evidence="10" type="ORF">BJ322DRAFT_704571</name>
</gene>
<evidence type="ECO:0000313" key="10">
    <source>
        <dbReference type="EMBL" id="KAF9787160.1"/>
    </source>
</evidence>
<dbReference type="PROSITE" id="PS00137">
    <property type="entry name" value="SUBTILASE_HIS"/>
    <property type="match status" value="1"/>
</dbReference>
<comment type="similarity">
    <text evidence="1 5 6">Belongs to the peptidase S8 family.</text>
</comment>
<dbReference type="InterPro" id="IPR036852">
    <property type="entry name" value="Peptidase_S8/S53_dom_sf"/>
</dbReference>
<feature type="active site" description="Charge relay system" evidence="5">
    <location>
        <position position="153"/>
    </location>
</feature>
<dbReference type="InterPro" id="IPR000209">
    <property type="entry name" value="Peptidase_S8/S53_dom"/>
</dbReference>
<feature type="domain" description="Inhibitor I9" evidence="9">
    <location>
        <begin position="60"/>
        <end position="103"/>
    </location>
</feature>
<dbReference type="PROSITE" id="PS00136">
    <property type="entry name" value="SUBTILASE_ASP"/>
    <property type="match status" value="1"/>
</dbReference>
<organism evidence="10 11">
    <name type="scientific">Thelephora terrestris</name>
    <dbReference type="NCBI Taxonomy" id="56493"/>
    <lineage>
        <taxon>Eukaryota</taxon>
        <taxon>Fungi</taxon>
        <taxon>Dikarya</taxon>
        <taxon>Basidiomycota</taxon>
        <taxon>Agaricomycotina</taxon>
        <taxon>Agaricomycetes</taxon>
        <taxon>Thelephorales</taxon>
        <taxon>Thelephoraceae</taxon>
        <taxon>Thelephora</taxon>
    </lineage>
</organism>
<feature type="signal peptide" evidence="7">
    <location>
        <begin position="1"/>
        <end position="19"/>
    </location>
</feature>
<dbReference type="InterPro" id="IPR034193">
    <property type="entry name" value="PCSK9_ProteinaseK-like"/>
</dbReference>
<evidence type="ECO:0000256" key="6">
    <source>
        <dbReference type="RuleBase" id="RU003355"/>
    </source>
</evidence>
<dbReference type="SUPFAM" id="SSF54897">
    <property type="entry name" value="Protease propeptides/inhibitors"/>
    <property type="match status" value="1"/>
</dbReference>
<dbReference type="FunFam" id="3.40.50.200:FF:000007">
    <property type="entry name" value="Subtilisin-like serine protease"/>
    <property type="match status" value="1"/>
</dbReference>
<dbReference type="InterPro" id="IPR015500">
    <property type="entry name" value="Peptidase_S8_subtilisin-rel"/>
</dbReference>
<evidence type="ECO:0000256" key="7">
    <source>
        <dbReference type="SAM" id="SignalP"/>
    </source>
</evidence>
<dbReference type="Pfam" id="PF00082">
    <property type="entry name" value="Peptidase_S8"/>
    <property type="match status" value="1"/>
</dbReference>
<dbReference type="PROSITE" id="PS51892">
    <property type="entry name" value="SUBTILASE"/>
    <property type="match status" value="1"/>
</dbReference>
<proteinExistence type="inferred from homology"/>
<keyword evidence="2 5" id="KW-0645">Protease</keyword>
<dbReference type="PROSITE" id="PS00138">
    <property type="entry name" value="SUBTILASE_SER"/>
    <property type="match status" value="1"/>
</dbReference>
<dbReference type="Gene3D" id="3.30.70.80">
    <property type="entry name" value="Peptidase S8 propeptide/proteinase inhibitor I9"/>
    <property type="match status" value="1"/>
</dbReference>
<keyword evidence="4 5" id="KW-0720">Serine protease</keyword>
<dbReference type="GO" id="GO:0005615">
    <property type="term" value="C:extracellular space"/>
    <property type="evidence" value="ECO:0007669"/>
    <property type="project" value="TreeGrafter"/>
</dbReference>
<keyword evidence="3 5" id="KW-0378">Hydrolase</keyword>
<dbReference type="AlphaFoldDB" id="A0A9P6HIY8"/>
<evidence type="ECO:0000313" key="11">
    <source>
        <dbReference type="Proteomes" id="UP000736335"/>
    </source>
</evidence>
<dbReference type="InterPro" id="IPR010259">
    <property type="entry name" value="S8pro/Inhibitor_I9"/>
</dbReference>
<dbReference type="EMBL" id="WIUZ02000005">
    <property type="protein sequence ID" value="KAF9787160.1"/>
    <property type="molecule type" value="Genomic_DNA"/>
</dbReference>
<keyword evidence="7" id="KW-0732">Signal</keyword>
<evidence type="ECO:0000256" key="4">
    <source>
        <dbReference type="ARBA" id="ARBA00022825"/>
    </source>
</evidence>
<reference evidence="10" key="2">
    <citation type="submission" date="2020-11" db="EMBL/GenBank/DDBJ databases">
        <authorList>
            <consortium name="DOE Joint Genome Institute"/>
            <person name="Kuo A."/>
            <person name="Miyauchi S."/>
            <person name="Kiss E."/>
            <person name="Drula E."/>
            <person name="Kohler A."/>
            <person name="Sanchez-Garcia M."/>
            <person name="Andreopoulos B."/>
            <person name="Barry K.W."/>
            <person name="Bonito G."/>
            <person name="Buee M."/>
            <person name="Carver A."/>
            <person name="Chen C."/>
            <person name="Cichocki N."/>
            <person name="Clum A."/>
            <person name="Culley D."/>
            <person name="Crous P.W."/>
            <person name="Fauchery L."/>
            <person name="Girlanda M."/>
            <person name="Hayes R."/>
            <person name="Keri Z."/>
            <person name="Labutti K."/>
            <person name="Lipzen A."/>
            <person name="Lombard V."/>
            <person name="Magnuson J."/>
            <person name="Maillard F."/>
            <person name="Morin E."/>
            <person name="Murat C."/>
            <person name="Nolan M."/>
            <person name="Ohm R."/>
            <person name="Pangilinan J."/>
            <person name="Pereira M."/>
            <person name="Perotto S."/>
            <person name="Peter M."/>
            <person name="Riley R."/>
            <person name="Sitrit Y."/>
            <person name="Stielow B."/>
            <person name="Szollosi G."/>
            <person name="Zifcakova L."/>
            <person name="Stursova M."/>
            <person name="Spatafora J.W."/>
            <person name="Tedersoo L."/>
            <person name="Vaario L.-M."/>
            <person name="Yamada A."/>
            <person name="Yan M."/>
            <person name="Wang P."/>
            <person name="Xu J."/>
            <person name="Bruns T."/>
            <person name="Baldrian P."/>
            <person name="Vilgalys R."/>
            <person name="Henrissat B."/>
            <person name="Grigoriev I.V."/>
            <person name="Hibbett D."/>
            <person name="Nagy L.G."/>
            <person name="Martin F.M."/>
        </authorList>
    </citation>
    <scope>NUCLEOTIDE SEQUENCE</scope>
    <source>
        <strain evidence="10">UH-Tt-Lm1</strain>
    </source>
</reference>
<sequence>MHSLSLLLGLLALSTTSLAAPFVPLYTYRGQIKPGSYIVKLQDGSDQTTILGFLASLVGANNEVTHRYSSNFYNAFAGNFDDKSINALMLNPNVEYVAQNGYMSTFDSRNDEPWNLARISTPNKLSDQDPLDLTNTYNYASNPGNGVDIYVVDTGIYTHHEDFEDRARWGKTFCDGCMDADGNGHGTHVAGTAAGTRFGVAKSARLIAVKVLDDLGSGMISDIISGLDYVQQQRKASGRPSIATMSLGGSYSFPMNDAVTKLINDGIHCTVAAGNSNEDALTTSPASTPQAITVGAIDITDSRAVYSNYGFIVDIFAPGSNVTSTWNNGGVNTISGTSMATPAVAGLVAYYLSTVNPNMTPAEMSNHITSRATSGKLTNIPFLTPNRLAFNSWPA</sequence>
<evidence type="ECO:0000256" key="2">
    <source>
        <dbReference type="ARBA" id="ARBA00022670"/>
    </source>
</evidence>
<reference evidence="10" key="1">
    <citation type="journal article" date="2020" name="Nat. Commun.">
        <title>Large-scale genome sequencing of mycorrhizal fungi provides insights into the early evolution of symbiotic traits.</title>
        <authorList>
            <person name="Miyauchi S."/>
            <person name="Kiss E."/>
            <person name="Kuo A."/>
            <person name="Drula E."/>
            <person name="Kohler A."/>
            <person name="Sanchez-Garcia M."/>
            <person name="Morin E."/>
            <person name="Andreopoulos B."/>
            <person name="Barry K.W."/>
            <person name="Bonito G."/>
            <person name="Buee M."/>
            <person name="Carver A."/>
            <person name="Chen C."/>
            <person name="Cichocki N."/>
            <person name="Clum A."/>
            <person name="Culley D."/>
            <person name="Crous P.W."/>
            <person name="Fauchery L."/>
            <person name="Girlanda M."/>
            <person name="Hayes R.D."/>
            <person name="Keri Z."/>
            <person name="LaButti K."/>
            <person name="Lipzen A."/>
            <person name="Lombard V."/>
            <person name="Magnuson J."/>
            <person name="Maillard F."/>
            <person name="Murat C."/>
            <person name="Nolan M."/>
            <person name="Ohm R.A."/>
            <person name="Pangilinan J."/>
            <person name="Pereira M.F."/>
            <person name="Perotto S."/>
            <person name="Peter M."/>
            <person name="Pfister S."/>
            <person name="Riley R."/>
            <person name="Sitrit Y."/>
            <person name="Stielow J.B."/>
            <person name="Szollosi G."/>
            <person name="Zifcakova L."/>
            <person name="Stursova M."/>
            <person name="Spatafora J.W."/>
            <person name="Tedersoo L."/>
            <person name="Vaario L.M."/>
            <person name="Yamada A."/>
            <person name="Yan M."/>
            <person name="Wang P."/>
            <person name="Xu J."/>
            <person name="Bruns T."/>
            <person name="Baldrian P."/>
            <person name="Vilgalys R."/>
            <person name="Dunand C."/>
            <person name="Henrissat B."/>
            <person name="Grigoriev I.V."/>
            <person name="Hibbett D."/>
            <person name="Nagy L.G."/>
            <person name="Martin F.M."/>
        </authorList>
    </citation>
    <scope>NUCLEOTIDE SEQUENCE</scope>
    <source>
        <strain evidence="10">UH-Tt-Lm1</strain>
    </source>
</reference>
<dbReference type="InterPro" id="IPR037045">
    <property type="entry name" value="S8pro/Inhibitor_I9_sf"/>
</dbReference>
<protein>
    <submittedName>
        <fullName evidence="10">Serine protease</fullName>
    </submittedName>
</protein>
<feature type="active site" description="Charge relay system" evidence="5">
    <location>
        <position position="338"/>
    </location>
</feature>
<dbReference type="SUPFAM" id="SSF52743">
    <property type="entry name" value="Subtilisin-like"/>
    <property type="match status" value="1"/>
</dbReference>
<evidence type="ECO:0000256" key="3">
    <source>
        <dbReference type="ARBA" id="ARBA00022801"/>
    </source>
</evidence>
<dbReference type="PRINTS" id="PR00723">
    <property type="entry name" value="SUBTILISIN"/>
</dbReference>
<feature type="chain" id="PRO_5040226166" evidence="7">
    <location>
        <begin position="20"/>
        <end position="395"/>
    </location>
</feature>
<name>A0A9P6HIY8_9AGAM</name>
<dbReference type="InterPro" id="IPR023828">
    <property type="entry name" value="Peptidase_S8_Ser-AS"/>
</dbReference>
<evidence type="ECO:0000256" key="5">
    <source>
        <dbReference type="PROSITE-ProRule" id="PRU01240"/>
    </source>
</evidence>
<dbReference type="GO" id="GO:0006508">
    <property type="term" value="P:proteolysis"/>
    <property type="evidence" value="ECO:0007669"/>
    <property type="project" value="UniProtKB-KW"/>
</dbReference>
<dbReference type="PANTHER" id="PTHR43806:SF11">
    <property type="entry name" value="CEREVISIN-RELATED"/>
    <property type="match status" value="1"/>
</dbReference>
<evidence type="ECO:0000256" key="1">
    <source>
        <dbReference type="ARBA" id="ARBA00011073"/>
    </source>
</evidence>
<dbReference type="Proteomes" id="UP000736335">
    <property type="component" value="Unassembled WGS sequence"/>
</dbReference>
<dbReference type="InterPro" id="IPR022398">
    <property type="entry name" value="Peptidase_S8_His-AS"/>
</dbReference>